<evidence type="ECO:0000313" key="8">
    <source>
        <dbReference type="EMBL" id="MEV0970891.1"/>
    </source>
</evidence>
<gene>
    <name evidence="8" type="ORF">AB0I59_19870</name>
</gene>
<evidence type="ECO:0000256" key="1">
    <source>
        <dbReference type="ARBA" id="ARBA00004141"/>
    </source>
</evidence>
<dbReference type="EMBL" id="JBFALK010000010">
    <property type="protein sequence ID" value="MEV0970891.1"/>
    <property type="molecule type" value="Genomic_DNA"/>
</dbReference>
<organism evidence="8 9">
    <name type="scientific">Microtetraspora glauca</name>
    <dbReference type="NCBI Taxonomy" id="1996"/>
    <lineage>
        <taxon>Bacteria</taxon>
        <taxon>Bacillati</taxon>
        <taxon>Actinomycetota</taxon>
        <taxon>Actinomycetes</taxon>
        <taxon>Streptosporangiales</taxon>
        <taxon>Streptosporangiaceae</taxon>
        <taxon>Microtetraspora</taxon>
    </lineage>
</organism>
<feature type="transmembrane region" description="Helical" evidence="6">
    <location>
        <begin position="212"/>
        <end position="229"/>
    </location>
</feature>
<evidence type="ECO:0000256" key="5">
    <source>
        <dbReference type="SAM" id="MobiDB-lite"/>
    </source>
</evidence>
<dbReference type="Proteomes" id="UP001551675">
    <property type="component" value="Unassembled WGS sequence"/>
</dbReference>
<feature type="transmembrane region" description="Helical" evidence="6">
    <location>
        <begin position="100"/>
        <end position="118"/>
    </location>
</feature>
<dbReference type="Gene3D" id="1.20.144.10">
    <property type="entry name" value="Phosphatidic acid phosphatase type 2/haloperoxidase"/>
    <property type="match status" value="1"/>
</dbReference>
<keyword evidence="9" id="KW-1185">Reference proteome</keyword>
<accession>A0ABV3GHJ2</accession>
<feature type="transmembrane region" description="Helical" evidence="6">
    <location>
        <begin position="185"/>
        <end position="205"/>
    </location>
</feature>
<sequence length="293" mass="31677">MSPPEVDASRLSRLAARARSAVLVGRVGGRPAPLVEVAGLLLVILTFSWIHAAAGKNVAAAATVNAHSLQSIERALHLDIELGANRLLADHAALIMPAVYYYRLYYIVIIGVLVWVFVRHAESYARVRWTLVVMALLVLPVFWALPMSPPRLAQPGIVDIIAEYDILGGGQATRDVNSGRNLFSAMPSMHVGWSLWCGYAGWFALRGSHPRLALLPWAFPLGMAVVVLITGNHYVLDIAGSVALLVVSIVVVSALDRLAKRRRTAAGRSREPVPLHPAGNQDVHLGYENEGGT</sequence>
<evidence type="ECO:0000313" key="9">
    <source>
        <dbReference type="Proteomes" id="UP001551675"/>
    </source>
</evidence>
<evidence type="ECO:0000256" key="4">
    <source>
        <dbReference type="ARBA" id="ARBA00023136"/>
    </source>
</evidence>
<dbReference type="InterPro" id="IPR052185">
    <property type="entry name" value="IPC_Synthase-Related"/>
</dbReference>
<comment type="subcellular location">
    <subcellularLocation>
        <location evidence="1">Membrane</location>
        <topology evidence="1">Multi-pass membrane protein</topology>
    </subcellularLocation>
</comment>
<keyword evidence="4 6" id="KW-0472">Membrane</keyword>
<keyword evidence="3 6" id="KW-1133">Transmembrane helix</keyword>
<dbReference type="RefSeq" id="WP_358134632.1">
    <property type="nucleotide sequence ID" value="NZ_JBFALK010000010.1"/>
</dbReference>
<feature type="transmembrane region" description="Helical" evidence="6">
    <location>
        <begin position="127"/>
        <end position="145"/>
    </location>
</feature>
<protein>
    <submittedName>
        <fullName evidence="8">Phosphatase PAP2 family protein</fullName>
    </submittedName>
</protein>
<evidence type="ECO:0000256" key="3">
    <source>
        <dbReference type="ARBA" id="ARBA00022989"/>
    </source>
</evidence>
<dbReference type="InterPro" id="IPR026841">
    <property type="entry name" value="Aur1/Ipt1"/>
</dbReference>
<dbReference type="PANTHER" id="PTHR31310:SF7">
    <property type="entry name" value="PA-PHOSPHATASE RELATED-FAMILY PROTEIN DDB_G0268928"/>
    <property type="match status" value="1"/>
</dbReference>
<reference evidence="8 9" key="1">
    <citation type="submission" date="2024-06" db="EMBL/GenBank/DDBJ databases">
        <title>The Natural Products Discovery Center: Release of the First 8490 Sequenced Strains for Exploring Actinobacteria Biosynthetic Diversity.</title>
        <authorList>
            <person name="Kalkreuter E."/>
            <person name="Kautsar S.A."/>
            <person name="Yang D."/>
            <person name="Bader C.D."/>
            <person name="Teijaro C.N."/>
            <person name="Fluegel L."/>
            <person name="Davis C.M."/>
            <person name="Simpson J.R."/>
            <person name="Lauterbach L."/>
            <person name="Steele A.D."/>
            <person name="Gui C."/>
            <person name="Meng S."/>
            <person name="Li G."/>
            <person name="Viehrig K."/>
            <person name="Ye F."/>
            <person name="Su P."/>
            <person name="Kiefer A.F."/>
            <person name="Nichols A."/>
            <person name="Cepeda A.J."/>
            <person name="Yan W."/>
            <person name="Fan B."/>
            <person name="Jiang Y."/>
            <person name="Adhikari A."/>
            <person name="Zheng C.-J."/>
            <person name="Schuster L."/>
            <person name="Cowan T.M."/>
            <person name="Smanski M.J."/>
            <person name="Chevrette M.G."/>
            <person name="De Carvalho L.P.S."/>
            <person name="Shen B."/>
        </authorList>
    </citation>
    <scope>NUCLEOTIDE SEQUENCE [LARGE SCALE GENOMIC DNA]</scope>
    <source>
        <strain evidence="8 9">NPDC050100</strain>
    </source>
</reference>
<feature type="domain" description="Inositolphosphotransferase Aur1/Ipt1" evidence="7">
    <location>
        <begin position="68"/>
        <end position="250"/>
    </location>
</feature>
<keyword evidence="2 6" id="KW-0812">Transmembrane</keyword>
<comment type="caution">
    <text evidence="8">The sequence shown here is derived from an EMBL/GenBank/DDBJ whole genome shotgun (WGS) entry which is preliminary data.</text>
</comment>
<dbReference type="Pfam" id="PF14378">
    <property type="entry name" value="PAP2_3"/>
    <property type="match status" value="1"/>
</dbReference>
<feature type="transmembrane region" description="Helical" evidence="6">
    <location>
        <begin position="235"/>
        <end position="255"/>
    </location>
</feature>
<dbReference type="CDD" id="cd03386">
    <property type="entry name" value="PAP2_Aur1_like"/>
    <property type="match status" value="1"/>
</dbReference>
<feature type="region of interest" description="Disordered" evidence="5">
    <location>
        <begin position="266"/>
        <end position="293"/>
    </location>
</feature>
<name>A0ABV3GHJ2_MICGL</name>
<feature type="transmembrane region" description="Helical" evidence="6">
    <location>
        <begin position="34"/>
        <end position="54"/>
    </location>
</feature>
<evidence type="ECO:0000256" key="2">
    <source>
        <dbReference type="ARBA" id="ARBA00022692"/>
    </source>
</evidence>
<dbReference type="PANTHER" id="PTHR31310">
    <property type="match status" value="1"/>
</dbReference>
<evidence type="ECO:0000256" key="6">
    <source>
        <dbReference type="SAM" id="Phobius"/>
    </source>
</evidence>
<evidence type="ECO:0000259" key="7">
    <source>
        <dbReference type="Pfam" id="PF14378"/>
    </source>
</evidence>
<proteinExistence type="predicted"/>